<keyword evidence="9" id="KW-0227">DNA damage</keyword>
<name>A0A7Z7QPJ2_STASC</name>
<evidence type="ECO:0000259" key="21">
    <source>
        <dbReference type="PROSITE" id="PS51066"/>
    </source>
</evidence>
<sequence>MPELPEVEHVTRGIKPFALNQKITDVSFSQPVILGKENGKATIIKGISLDDFKRYTVNYTITNIQRRSKYILFEIQHEQSKRILISHLGMAGGFFIVNEIGDIPILNYRKHWQVVFHLENGMKLVYSDIRRFGEIRNVEALTDYPSLLEIAPEPFEDEALAHFLSKSNERKYSKMAIKAFILDHRVIAGCGNIYACEALFDAKLNPNTKVNQLSATQKTAVFDSVVKVLNMGILNGGTSVSDYVHADGQKGTMQDYLNVYKKKNCTSCDSAIETAIIAGRNTHFCPVCQR</sequence>
<reference evidence="23 25" key="2">
    <citation type="submission" date="2020-11" db="EMBL/GenBank/DDBJ databases">
        <authorList>
            <consortium name="Pathogen Informatics"/>
        </authorList>
    </citation>
    <scope>NUCLEOTIDE SEQUENCE [LARGE SCALE GENOMIC DNA]</scope>
    <source>
        <strain evidence="23 25">NCTC12218</strain>
    </source>
</reference>
<dbReference type="EMBL" id="UHEF01000001">
    <property type="protein sequence ID" value="SUM88497.1"/>
    <property type="molecule type" value="Genomic_DNA"/>
</dbReference>
<dbReference type="InterPro" id="IPR035937">
    <property type="entry name" value="FPG_N"/>
</dbReference>
<dbReference type="InterPro" id="IPR010663">
    <property type="entry name" value="Znf_FPG/IleRS"/>
</dbReference>
<keyword evidence="17 24" id="KW-0326">Glycosidase</keyword>
<keyword evidence="14" id="KW-0234">DNA repair</keyword>
<evidence type="ECO:0000256" key="10">
    <source>
        <dbReference type="ARBA" id="ARBA00022771"/>
    </source>
</evidence>
<evidence type="ECO:0000256" key="13">
    <source>
        <dbReference type="ARBA" id="ARBA00023125"/>
    </source>
</evidence>
<dbReference type="Proteomes" id="UP000264146">
    <property type="component" value="Chromosome"/>
</dbReference>
<evidence type="ECO:0000256" key="5">
    <source>
        <dbReference type="ARBA" id="ARBA00012024"/>
    </source>
</evidence>
<dbReference type="GeneID" id="93789865"/>
<feature type="domain" description="Formamidopyrimidine-DNA glycosylase catalytic" evidence="22">
    <location>
        <begin position="2"/>
        <end position="133"/>
    </location>
</feature>
<dbReference type="AlphaFoldDB" id="A0A7Z7QPJ2"/>
<dbReference type="InterPro" id="IPR000214">
    <property type="entry name" value="Znf_DNA_glyclase/AP_lyase"/>
</dbReference>
<dbReference type="NCBIfam" id="TIGR00577">
    <property type="entry name" value="fpg"/>
    <property type="match status" value="1"/>
</dbReference>
<evidence type="ECO:0000256" key="7">
    <source>
        <dbReference type="ARBA" id="ARBA00016240"/>
    </source>
</evidence>
<evidence type="ECO:0000313" key="23">
    <source>
        <dbReference type="EMBL" id="CAD7359514.1"/>
    </source>
</evidence>
<feature type="domain" description="FPG-type" evidence="21">
    <location>
        <begin position="258"/>
        <end position="290"/>
    </location>
</feature>
<dbReference type="EC" id="4.2.99.18" evidence="6"/>
<evidence type="ECO:0000313" key="25">
    <source>
        <dbReference type="Proteomes" id="UP000264146"/>
    </source>
</evidence>
<evidence type="ECO:0000256" key="2">
    <source>
        <dbReference type="ARBA" id="ARBA00001947"/>
    </source>
</evidence>
<keyword evidence="11 24" id="KW-0378">Hydrolase</keyword>
<protein>
    <recommendedName>
        <fullName evidence="7">Formamidopyrimidine-DNA glycosylase</fullName>
        <ecNumber evidence="5">3.2.2.23</ecNumber>
        <ecNumber evidence="6">4.2.99.18</ecNumber>
    </recommendedName>
    <alternativeName>
        <fullName evidence="18">DNA-(apurinic or apyrimidinic site) lyase MutM</fullName>
    </alternativeName>
</protein>
<dbReference type="Pfam" id="PF06831">
    <property type="entry name" value="H2TH"/>
    <property type="match status" value="1"/>
</dbReference>
<dbReference type="GO" id="GO:0034039">
    <property type="term" value="F:8-oxo-7,8-dihydroguanine DNA N-glycosylase activity"/>
    <property type="evidence" value="ECO:0007669"/>
    <property type="project" value="TreeGrafter"/>
</dbReference>
<evidence type="ECO:0000256" key="14">
    <source>
        <dbReference type="ARBA" id="ARBA00023204"/>
    </source>
</evidence>
<dbReference type="GO" id="GO:0003690">
    <property type="term" value="F:double-stranded DNA binding"/>
    <property type="evidence" value="ECO:0007669"/>
    <property type="project" value="UniProtKB-ARBA"/>
</dbReference>
<organism evidence="24">
    <name type="scientific">Staphylococcus schleiferi</name>
    <dbReference type="NCBI Taxonomy" id="1295"/>
    <lineage>
        <taxon>Bacteria</taxon>
        <taxon>Bacillati</taxon>
        <taxon>Bacillota</taxon>
        <taxon>Bacilli</taxon>
        <taxon>Bacillales</taxon>
        <taxon>Staphylococcaceae</taxon>
        <taxon>Staphylococcus</taxon>
    </lineage>
</organism>
<dbReference type="GO" id="GO:0006284">
    <property type="term" value="P:base-excision repair"/>
    <property type="evidence" value="ECO:0007669"/>
    <property type="project" value="InterPro"/>
</dbReference>
<comment type="subunit">
    <text evidence="4">Monomer.</text>
</comment>
<evidence type="ECO:0000313" key="24">
    <source>
        <dbReference type="EMBL" id="SUM88497.1"/>
    </source>
</evidence>
<evidence type="ECO:0000256" key="1">
    <source>
        <dbReference type="ARBA" id="ARBA00001668"/>
    </source>
</evidence>
<evidence type="ECO:0000256" key="8">
    <source>
        <dbReference type="ARBA" id="ARBA00022723"/>
    </source>
</evidence>
<keyword evidence="10 20" id="KW-0863">Zinc-finger</keyword>
<dbReference type="GO" id="GO:0008270">
    <property type="term" value="F:zinc ion binding"/>
    <property type="evidence" value="ECO:0007669"/>
    <property type="project" value="UniProtKB-KW"/>
</dbReference>
<dbReference type="CDD" id="cd08966">
    <property type="entry name" value="EcFpg-like_N"/>
    <property type="match status" value="1"/>
</dbReference>
<dbReference type="SMART" id="SM00898">
    <property type="entry name" value="Fapy_DNA_glyco"/>
    <property type="match status" value="1"/>
</dbReference>
<dbReference type="Gene3D" id="3.20.190.10">
    <property type="entry name" value="MutM-like, N-terminal"/>
    <property type="match status" value="1"/>
</dbReference>
<comment type="catalytic activity">
    <reaction evidence="1">
        <text>Hydrolysis of DNA containing ring-opened 7-methylguanine residues, releasing 2,6-diamino-4-hydroxy-5-(N-methyl)formamidopyrimidine.</text>
        <dbReference type="EC" id="3.2.2.23"/>
    </reaction>
</comment>
<dbReference type="GO" id="GO:0003684">
    <property type="term" value="F:damaged DNA binding"/>
    <property type="evidence" value="ECO:0007669"/>
    <property type="project" value="InterPro"/>
</dbReference>
<dbReference type="InterPro" id="IPR015886">
    <property type="entry name" value="H2TH_FPG"/>
</dbReference>
<evidence type="ECO:0000256" key="19">
    <source>
        <dbReference type="ARBA" id="ARBA00044632"/>
    </source>
</evidence>
<dbReference type="InterPro" id="IPR012319">
    <property type="entry name" value="FPG_cat"/>
</dbReference>
<evidence type="ECO:0000256" key="15">
    <source>
        <dbReference type="ARBA" id="ARBA00023239"/>
    </source>
</evidence>
<dbReference type="PANTHER" id="PTHR22993:SF9">
    <property type="entry name" value="FORMAMIDOPYRIMIDINE-DNA GLYCOSYLASE"/>
    <property type="match status" value="1"/>
</dbReference>
<evidence type="ECO:0000256" key="20">
    <source>
        <dbReference type="PROSITE-ProRule" id="PRU00391"/>
    </source>
</evidence>
<dbReference type="SUPFAM" id="SSF46946">
    <property type="entry name" value="S13-like H2TH domain"/>
    <property type="match status" value="1"/>
</dbReference>
<comment type="similarity">
    <text evidence="3">Belongs to the FPG family.</text>
</comment>
<comment type="catalytic activity">
    <reaction evidence="19">
        <text>2'-deoxyribonucleotide-(2'-deoxyribose 5'-phosphate)-2'-deoxyribonucleotide-DNA = a 3'-end 2'-deoxyribonucleotide-(2,3-dehydro-2,3-deoxyribose 5'-phosphate)-DNA + a 5'-end 5'-phospho-2'-deoxyribonucleoside-DNA + H(+)</text>
        <dbReference type="Rhea" id="RHEA:66592"/>
        <dbReference type="Rhea" id="RHEA-COMP:13180"/>
        <dbReference type="Rhea" id="RHEA-COMP:16897"/>
        <dbReference type="Rhea" id="RHEA-COMP:17067"/>
        <dbReference type="ChEBI" id="CHEBI:15378"/>
        <dbReference type="ChEBI" id="CHEBI:136412"/>
        <dbReference type="ChEBI" id="CHEBI:157695"/>
        <dbReference type="ChEBI" id="CHEBI:167181"/>
        <dbReference type="EC" id="4.2.99.18"/>
    </reaction>
</comment>
<dbReference type="PANTHER" id="PTHR22993">
    <property type="entry name" value="FORMAMIDOPYRIMIDINE-DNA GLYCOSYLASE"/>
    <property type="match status" value="1"/>
</dbReference>
<keyword evidence="12" id="KW-0862">Zinc</keyword>
<evidence type="ECO:0000256" key="3">
    <source>
        <dbReference type="ARBA" id="ARBA00009409"/>
    </source>
</evidence>
<evidence type="ECO:0000256" key="12">
    <source>
        <dbReference type="ARBA" id="ARBA00022833"/>
    </source>
</evidence>
<dbReference type="FunFam" id="1.10.8.50:FF:000003">
    <property type="entry name" value="Formamidopyrimidine-DNA glycosylase"/>
    <property type="match status" value="1"/>
</dbReference>
<dbReference type="InterPro" id="IPR020629">
    <property type="entry name" value="FPG_Glyclase"/>
</dbReference>
<dbReference type="PROSITE" id="PS51066">
    <property type="entry name" value="ZF_FPG_2"/>
    <property type="match status" value="1"/>
</dbReference>
<reference evidence="24" key="1">
    <citation type="submission" date="2018-06" db="EMBL/GenBank/DDBJ databases">
        <authorList>
            <consortium name="Pathogen Informatics"/>
            <person name="Doyle S."/>
        </authorList>
    </citation>
    <scope>NUCLEOTIDE SEQUENCE [LARGE SCALE GENOMIC DNA]</scope>
    <source>
        <strain evidence="24">NCTC12218</strain>
    </source>
</reference>
<dbReference type="EMBL" id="LR962863">
    <property type="protein sequence ID" value="CAD7359514.1"/>
    <property type="molecule type" value="Genomic_DNA"/>
</dbReference>
<evidence type="ECO:0000256" key="4">
    <source>
        <dbReference type="ARBA" id="ARBA00011245"/>
    </source>
</evidence>
<evidence type="ECO:0000256" key="18">
    <source>
        <dbReference type="ARBA" id="ARBA00030638"/>
    </source>
</evidence>
<dbReference type="Gene3D" id="1.10.8.50">
    <property type="match status" value="1"/>
</dbReference>
<dbReference type="SMART" id="SM01232">
    <property type="entry name" value="H2TH"/>
    <property type="match status" value="1"/>
</dbReference>
<accession>A0A7Z7QPJ2</accession>
<dbReference type="GO" id="GO:0140078">
    <property type="term" value="F:class I DNA-(apurinic or apyrimidinic site) endonuclease activity"/>
    <property type="evidence" value="ECO:0007669"/>
    <property type="project" value="UniProtKB-EC"/>
</dbReference>
<evidence type="ECO:0000259" key="22">
    <source>
        <dbReference type="PROSITE" id="PS51068"/>
    </source>
</evidence>
<dbReference type="InterPro" id="IPR010979">
    <property type="entry name" value="Ribosomal_uS13-like_H2TH"/>
</dbReference>
<dbReference type="PROSITE" id="PS51068">
    <property type="entry name" value="FPG_CAT"/>
    <property type="match status" value="1"/>
</dbReference>
<keyword evidence="15" id="KW-0456">Lyase</keyword>
<dbReference type="SUPFAM" id="SSF81624">
    <property type="entry name" value="N-terminal domain of MutM-like DNA repair proteins"/>
    <property type="match status" value="1"/>
</dbReference>
<dbReference type="Pfam" id="PF06827">
    <property type="entry name" value="zf-FPG_IleRS"/>
    <property type="match status" value="1"/>
</dbReference>
<evidence type="ECO:0000256" key="6">
    <source>
        <dbReference type="ARBA" id="ARBA00012720"/>
    </source>
</evidence>
<keyword evidence="16" id="KW-0511">Multifunctional enzyme</keyword>
<comment type="cofactor">
    <cofactor evidence="2">
        <name>Zn(2+)</name>
        <dbReference type="ChEBI" id="CHEBI:29105"/>
    </cofactor>
</comment>
<evidence type="ECO:0000256" key="9">
    <source>
        <dbReference type="ARBA" id="ARBA00022763"/>
    </source>
</evidence>
<dbReference type="EC" id="3.2.2.23" evidence="5"/>
<evidence type="ECO:0000256" key="17">
    <source>
        <dbReference type="ARBA" id="ARBA00023295"/>
    </source>
</evidence>
<gene>
    <name evidence="24" type="primary">mutM_1</name>
    <name evidence="24" type="ORF">NCTC12218_01163</name>
</gene>
<dbReference type="NCBIfam" id="NF002211">
    <property type="entry name" value="PRK01103.1"/>
    <property type="match status" value="1"/>
</dbReference>
<evidence type="ECO:0000256" key="11">
    <source>
        <dbReference type="ARBA" id="ARBA00022801"/>
    </source>
</evidence>
<dbReference type="Pfam" id="PF01149">
    <property type="entry name" value="Fapy_DNA_glyco"/>
    <property type="match status" value="1"/>
</dbReference>
<keyword evidence="13" id="KW-0238">DNA-binding</keyword>
<dbReference type="SUPFAM" id="SSF57716">
    <property type="entry name" value="Glucocorticoid receptor-like (DNA-binding domain)"/>
    <property type="match status" value="1"/>
</dbReference>
<evidence type="ECO:0000256" key="16">
    <source>
        <dbReference type="ARBA" id="ARBA00023268"/>
    </source>
</evidence>
<keyword evidence="8" id="KW-0479">Metal-binding</keyword>
<dbReference type="RefSeq" id="WP_126496235.1">
    <property type="nucleotide sequence ID" value="NZ_CALYEE010000011.1"/>
</dbReference>
<proteinExistence type="inferred from homology"/>